<keyword evidence="2" id="KW-0808">Transferase</keyword>
<gene>
    <name evidence="9" type="ORF">PPRIM_AZ9-3.1.T0940052</name>
</gene>
<keyword evidence="4" id="KW-0418">Kinase</keyword>
<dbReference type="InterPro" id="IPR000719">
    <property type="entry name" value="Prot_kinase_dom"/>
</dbReference>
<dbReference type="GO" id="GO:0005634">
    <property type="term" value="C:nucleus"/>
    <property type="evidence" value="ECO:0007669"/>
    <property type="project" value="TreeGrafter"/>
</dbReference>
<dbReference type="OMA" id="WEDQNNI"/>
<keyword evidence="10" id="KW-1185">Reference proteome</keyword>
<evidence type="ECO:0000256" key="2">
    <source>
        <dbReference type="ARBA" id="ARBA00022679"/>
    </source>
</evidence>
<dbReference type="PANTHER" id="PTHR24345">
    <property type="entry name" value="SERINE/THREONINE-PROTEIN KINASE PLK"/>
    <property type="match status" value="1"/>
</dbReference>
<dbReference type="EMBL" id="CAJJDM010000097">
    <property type="protein sequence ID" value="CAD8093779.1"/>
    <property type="molecule type" value="Genomic_DNA"/>
</dbReference>
<dbReference type="InterPro" id="IPR017441">
    <property type="entry name" value="Protein_kinase_ATP_BS"/>
</dbReference>
<dbReference type="PANTHER" id="PTHR24345:SF0">
    <property type="entry name" value="CELL CYCLE SERINE_THREONINE-PROTEIN KINASE CDC5_MSD2"/>
    <property type="match status" value="1"/>
</dbReference>
<dbReference type="GO" id="GO:0004674">
    <property type="term" value="F:protein serine/threonine kinase activity"/>
    <property type="evidence" value="ECO:0007669"/>
    <property type="project" value="UniProtKB-KW"/>
</dbReference>
<evidence type="ECO:0000256" key="7">
    <source>
        <dbReference type="RuleBase" id="RU000304"/>
    </source>
</evidence>
<evidence type="ECO:0000259" key="8">
    <source>
        <dbReference type="PROSITE" id="PS50011"/>
    </source>
</evidence>
<evidence type="ECO:0000256" key="4">
    <source>
        <dbReference type="ARBA" id="ARBA00022777"/>
    </source>
</evidence>
<dbReference type="InterPro" id="IPR008271">
    <property type="entry name" value="Ser/Thr_kinase_AS"/>
</dbReference>
<comment type="caution">
    <text evidence="9">The sequence shown here is derived from an EMBL/GenBank/DDBJ whole genome shotgun (WGS) entry which is preliminary data.</text>
</comment>
<comment type="similarity">
    <text evidence="7">Belongs to the protein kinase superfamily.</text>
</comment>
<dbReference type="PROSITE" id="PS00108">
    <property type="entry name" value="PROTEIN_KINASE_ST"/>
    <property type="match status" value="1"/>
</dbReference>
<feature type="domain" description="Protein kinase" evidence="8">
    <location>
        <begin position="10"/>
        <end position="270"/>
    </location>
</feature>
<sequence>MIITGCGHFYQKIKQLGSGSFGSVYLVKDLNTQYEFACKIISKHLINIYNASQMIQSEIAIHSSCNHKNIVKLYSYWEDQNNIYILLEYCSKGHLINPKTQFTEDEIFQIFHQILSGVDYLHQNNIIHRDLKFENVLIHEDGTLKLCDFGWAIKVQQLPVENVMCGTTEYMPPEVVSKQVLDFKVDSWSLGVILYELLHGSFPFIGHDQQELVQNITMNQLIISRRSDISEDLINLIQALLIKNPELRPSVQQIYLCKWVKRCMKTHNLFNHYENEQLKLKIKQKNIALKVVQDVKYLTPNIKIKNSQEDIDVKLINSVNTIQSQSTNTSPKPNKYVDKFFSFIELFKNF</sequence>
<dbReference type="FunFam" id="1.10.510.10:FF:001436">
    <property type="entry name" value="Uncharacterized protein"/>
    <property type="match status" value="1"/>
</dbReference>
<organism evidence="9 10">
    <name type="scientific">Paramecium primaurelia</name>
    <dbReference type="NCBI Taxonomy" id="5886"/>
    <lineage>
        <taxon>Eukaryota</taxon>
        <taxon>Sar</taxon>
        <taxon>Alveolata</taxon>
        <taxon>Ciliophora</taxon>
        <taxon>Intramacronucleata</taxon>
        <taxon>Oligohymenophorea</taxon>
        <taxon>Peniculida</taxon>
        <taxon>Parameciidae</taxon>
        <taxon>Paramecium</taxon>
    </lineage>
</organism>
<dbReference type="PROSITE" id="PS50011">
    <property type="entry name" value="PROTEIN_KINASE_DOM"/>
    <property type="match status" value="1"/>
</dbReference>
<dbReference type="GO" id="GO:0005524">
    <property type="term" value="F:ATP binding"/>
    <property type="evidence" value="ECO:0007669"/>
    <property type="project" value="UniProtKB-UniRule"/>
</dbReference>
<keyword evidence="5 6" id="KW-0067">ATP-binding</keyword>
<dbReference type="PROSITE" id="PS00107">
    <property type="entry name" value="PROTEIN_KINASE_ATP"/>
    <property type="match status" value="1"/>
</dbReference>
<dbReference type="Proteomes" id="UP000688137">
    <property type="component" value="Unassembled WGS sequence"/>
</dbReference>
<evidence type="ECO:0000313" key="10">
    <source>
        <dbReference type="Proteomes" id="UP000688137"/>
    </source>
</evidence>
<dbReference type="AlphaFoldDB" id="A0A8S1NQU8"/>
<name>A0A8S1NQU8_PARPR</name>
<protein>
    <recommendedName>
        <fullName evidence="8">Protein kinase domain-containing protein</fullName>
    </recommendedName>
</protein>
<evidence type="ECO:0000256" key="5">
    <source>
        <dbReference type="ARBA" id="ARBA00022840"/>
    </source>
</evidence>
<dbReference type="FunFam" id="3.30.200.20:FF:000042">
    <property type="entry name" value="Aurora kinase A"/>
    <property type="match status" value="1"/>
</dbReference>
<evidence type="ECO:0000256" key="3">
    <source>
        <dbReference type="ARBA" id="ARBA00022741"/>
    </source>
</evidence>
<dbReference type="SMART" id="SM00220">
    <property type="entry name" value="S_TKc"/>
    <property type="match status" value="1"/>
</dbReference>
<keyword evidence="1 7" id="KW-0723">Serine/threonine-protein kinase</keyword>
<evidence type="ECO:0000256" key="1">
    <source>
        <dbReference type="ARBA" id="ARBA00022527"/>
    </source>
</evidence>
<proteinExistence type="inferred from homology"/>
<evidence type="ECO:0000256" key="6">
    <source>
        <dbReference type="PROSITE-ProRule" id="PRU10141"/>
    </source>
</evidence>
<dbReference type="Pfam" id="PF00069">
    <property type="entry name" value="Pkinase"/>
    <property type="match status" value="1"/>
</dbReference>
<reference evidence="9" key="1">
    <citation type="submission" date="2021-01" db="EMBL/GenBank/DDBJ databases">
        <authorList>
            <consortium name="Genoscope - CEA"/>
            <person name="William W."/>
        </authorList>
    </citation>
    <scope>NUCLEOTIDE SEQUENCE</scope>
</reference>
<keyword evidence="3 6" id="KW-0547">Nucleotide-binding</keyword>
<accession>A0A8S1NQU8</accession>
<feature type="binding site" evidence="6">
    <location>
        <position position="39"/>
    </location>
    <ligand>
        <name>ATP</name>
        <dbReference type="ChEBI" id="CHEBI:30616"/>
    </ligand>
</feature>
<evidence type="ECO:0000313" key="9">
    <source>
        <dbReference type="EMBL" id="CAD8093779.1"/>
    </source>
</evidence>